<dbReference type="GO" id="GO:0016846">
    <property type="term" value="F:carbon-sulfur lyase activity"/>
    <property type="evidence" value="ECO:0007669"/>
    <property type="project" value="InterPro"/>
</dbReference>
<dbReference type="EMBL" id="SIHO01000003">
    <property type="protein sequence ID" value="TFU01445.1"/>
    <property type="molecule type" value="Genomic_DNA"/>
</dbReference>
<accession>A0A4Y9EMP3</accession>
<dbReference type="AlphaFoldDB" id="A0A4Y9EMP3"/>
<dbReference type="InterPro" id="IPR006913">
    <property type="entry name" value="CENP-V/GFA"/>
</dbReference>
<keyword evidence="7" id="KW-1185">Reference proteome</keyword>
<gene>
    <name evidence="6" type="ORF">EUV02_14305</name>
</gene>
<proteinExistence type="inferred from homology"/>
<organism evidence="6 7">
    <name type="scientific">Glacieibacterium arshaanense</name>
    <dbReference type="NCBI Taxonomy" id="2511025"/>
    <lineage>
        <taxon>Bacteria</taxon>
        <taxon>Pseudomonadati</taxon>
        <taxon>Pseudomonadota</taxon>
        <taxon>Alphaproteobacteria</taxon>
        <taxon>Sphingomonadales</taxon>
        <taxon>Sphingosinicellaceae</taxon>
        <taxon>Glacieibacterium</taxon>
    </lineage>
</organism>
<keyword evidence="2" id="KW-0479">Metal-binding</keyword>
<feature type="domain" description="CENP-V/GFA" evidence="5">
    <location>
        <begin position="2"/>
        <end position="112"/>
    </location>
</feature>
<keyword evidence="3" id="KW-0862">Zinc</keyword>
<evidence type="ECO:0000256" key="1">
    <source>
        <dbReference type="ARBA" id="ARBA00005495"/>
    </source>
</evidence>
<keyword evidence="4" id="KW-0456">Lyase</keyword>
<sequence length="133" mass="14238">MTRAQCGCGQLSAEISGEPDAVVMCHCVACQRRSGSPFGVAAYYPVERVKLTGTSKRYTRIADSGNEFTTGFCPECGTSVWLTGPLKPGVIGITVGAIADPDFPAPVRSVWEQTRHAWVDVGFTDVHFARGRG</sequence>
<protein>
    <submittedName>
        <fullName evidence="6">GFA family protein</fullName>
    </submittedName>
</protein>
<evidence type="ECO:0000256" key="4">
    <source>
        <dbReference type="ARBA" id="ARBA00023239"/>
    </source>
</evidence>
<evidence type="ECO:0000313" key="7">
    <source>
        <dbReference type="Proteomes" id="UP000297737"/>
    </source>
</evidence>
<dbReference type="Pfam" id="PF04828">
    <property type="entry name" value="GFA"/>
    <property type="match status" value="1"/>
</dbReference>
<evidence type="ECO:0000256" key="3">
    <source>
        <dbReference type="ARBA" id="ARBA00022833"/>
    </source>
</evidence>
<comment type="similarity">
    <text evidence="1">Belongs to the Gfa family.</text>
</comment>
<dbReference type="PROSITE" id="PS51891">
    <property type="entry name" value="CENP_V_GFA"/>
    <property type="match status" value="1"/>
</dbReference>
<dbReference type="OrthoDB" id="7186766at2"/>
<name>A0A4Y9EMP3_9SPHN</name>
<dbReference type="InterPro" id="IPR011057">
    <property type="entry name" value="Mss4-like_sf"/>
</dbReference>
<dbReference type="Gene3D" id="3.90.1590.10">
    <property type="entry name" value="glutathione-dependent formaldehyde- activating enzyme (gfa)"/>
    <property type="match status" value="1"/>
</dbReference>
<dbReference type="PANTHER" id="PTHR33337:SF40">
    <property type="entry name" value="CENP-V_GFA DOMAIN-CONTAINING PROTEIN-RELATED"/>
    <property type="match status" value="1"/>
</dbReference>
<comment type="caution">
    <text evidence="6">The sequence shown here is derived from an EMBL/GenBank/DDBJ whole genome shotgun (WGS) entry which is preliminary data.</text>
</comment>
<evidence type="ECO:0000256" key="2">
    <source>
        <dbReference type="ARBA" id="ARBA00022723"/>
    </source>
</evidence>
<evidence type="ECO:0000259" key="5">
    <source>
        <dbReference type="PROSITE" id="PS51891"/>
    </source>
</evidence>
<dbReference type="RefSeq" id="WP_135246949.1">
    <property type="nucleotide sequence ID" value="NZ_SIHO01000003.1"/>
</dbReference>
<dbReference type="PANTHER" id="PTHR33337">
    <property type="entry name" value="GFA DOMAIN-CONTAINING PROTEIN"/>
    <property type="match status" value="1"/>
</dbReference>
<dbReference type="SUPFAM" id="SSF51316">
    <property type="entry name" value="Mss4-like"/>
    <property type="match status" value="1"/>
</dbReference>
<reference evidence="6 7" key="1">
    <citation type="submission" date="2019-02" db="EMBL/GenBank/DDBJ databases">
        <title>Polymorphobacter sp. isolated from the lake at the Tibet of China.</title>
        <authorList>
            <person name="Li A."/>
        </authorList>
    </citation>
    <scope>NUCLEOTIDE SEQUENCE [LARGE SCALE GENOMIC DNA]</scope>
    <source>
        <strain evidence="6 7">DJ1R-1</strain>
    </source>
</reference>
<evidence type="ECO:0000313" key="6">
    <source>
        <dbReference type="EMBL" id="TFU01445.1"/>
    </source>
</evidence>
<dbReference type="GO" id="GO:0046872">
    <property type="term" value="F:metal ion binding"/>
    <property type="evidence" value="ECO:0007669"/>
    <property type="project" value="UniProtKB-KW"/>
</dbReference>
<dbReference type="Proteomes" id="UP000297737">
    <property type="component" value="Unassembled WGS sequence"/>
</dbReference>